<dbReference type="PANTHER" id="PTHR35268">
    <property type="entry name" value="PROTEIN CCSMST1"/>
    <property type="match status" value="1"/>
</dbReference>
<organism evidence="1">
    <name type="scientific">Schizaphis graminum</name>
    <name type="common">Green bug aphid</name>
    <dbReference type="NCBI Taxonomy" id="13262"/>
    <lineage>
        <taxon>Eukaryota</taxon>
        <taxon>Metazoa</taxon>
        <taxon>Ecdysozoa</taxon>
        <taxon>Arthropoda</taxon>
        <taxon>Hexapoda</taxon>
        <taxon>Insecta</taxon>
        <taxon>Pterygota</taxon>
        <taxon>Neoptera</taxon>
        <taxon>Paraneoptera</taxon>
        <taxon>Hemiptera</taxon>
        <taxon>Sternorrhyncha</taxon>
        <taxon>Aphidomorpha</taxon>
        <taxon>Aphidoidea</taxon>
        <taxon>Aphididae</taxon>
        <taxon>Aphidini</taxon>
        <taxon>Schizaphis</taxon>
    </lineage>
</organism>
<dbReference type="InterPro" id="IPR029160">
    <property type="entry name" value="UQCC4"/>
</dbReference>
<name>A0A2S2NX43_SCHGA</name>
<accession>A0A2S2NX43</accession>
<dbReference type="PANTHER" id="PTHR35268:SF1">
    <property type="entry name" value="UBIQUINOL-CYTOCHROME-C REDUCTASE COMPLEX ASSEMBLY FACTOR 4"/>
    <property type="match status" value="1"/>
</dbReference>
<evidence type="ECO:0000313" key="1">
    <source>
        <dbReference type="EMBL" id="MBY21735.1"/>
    </source>
</evidence>
<dbReference type="EMBL" id="GGMR01009116">
    <property type="protein sequence ID" value="MBY21735.1"/>
    <property type="molecule type" value="Transcribed_RNA"/>
</dbReference>
<protein>
    <submittedName>
        <fullName evidence="1">Uncharacterized protein</fullName>
    </submittedName>
</protein>
<dbReference type="Pfam" id="PF15013">
    <property type="entry name" value="CCSMST1"/>
    <property type="match status" value="1"/>
</dbReference>
<sequence length="120" mass="13880">MLSKQLWRSFAVRNKIVNGLLKHNENKTQLLSIVTRNASNKNVDIDAELNKPVKYTTSPAHDWKAQHSRIGSKAEFGPWYEPHAVSLSLIVFMIYFFILREENDLDLLLDKPLSETLKKD</sequence>
<proteinExistence type="predicted"/>
<reference evidence="1" key="1">
    <citation type="submission" date="2018-04" db="EMBL/GenBank/DDBJ databases">
        <title>Transcriptome of Schizaphis graminum biotype I.</title>
        <authorList>
            <person name="Scully E.D."/>
            <person name="Geib S.M."/>
            <person name="Palmer N.A."/>
            <person name="Koch K."/>
            <person name="Bradshaw J."/>
            <person name="Heng-Moss T."/>
            <person name="Sarath G."/>
        </authorList>
    </citation>
    <scope>NUCLEOTIDE SEQUENCE</scope>
</reference>
<gene>
    <name evidence="1" type="ORF">g.26927</name>
</gene>
<dbReference type="AlphaFoldDB" id="A0A2S2NX43"/>